<evidence type="ECO:0000313" key="11">
    <source>
        <dbReference type="EMBL" id="KAF8380821.1"/>
    </source>
</evidence>
<evidence type="ECO:0000256" key="3">
    <source>
        <dbReference type="ARBA" id="ARBA00022525"/>
    </source>
</evidence>
<evidence type="ECO:0000256" key="9">
    <source>
        <dbReference type="SAM" id="Phobius"/>
    </source>
</evidence>
<dbReference type="Proteomes" id="UP000655225">
    <property type="component" value="Unassembled WGS sequence"/>
</dbReference>
<dbReference type="PANTHER" id="PTHR47967:SF128">
    <property type="entry name" value="ASPARTIC PROTEINASE CDR1-LIKE"/>
    <property type="match status" value="1"/>
</dbReference>
<name>A0A834YJQ5_TETSI</name>
<feature type="transmembrane region" description="Helical" evidence="9">
    <location>
        <begin position="7"/>
        <end position="28"/>
    </location>
</feature>
<evidence type="ECO:0000256" key="6">
    <source>
        <dbReference type="ARBA" id="ARBA00022750"/>
    </source>
</evidence>
<dbReference type="OrthoDB" id="2747330at2759"/>
<dbReference type="Gene3D" id="2.40.70.10">
    <property type="entry name" value="Acid Proteases"/>
    <property type="match status" value="2"/>
</dbReference>
<dbReference type="Pfam" id="PF14541">
    <property type="entry name" value="TAXi_C"/>
    <property type="match status" value="1"/>
</dbReference>
<sequence length="442" mass="47861">MATIKGLYSLISIVVLVFSFISLLNLSLTEANDGGFSMDLIHRDSLRSPFYNPSDTPYDRLRNAFRRSVTRINHFKPASVSPNTIQSTVSANRGEYLMKVSVGTPPVEVLGIADTGSDLIWTQCKPCTDCYNQVLPLFDPKQSSTYRNIACDTKPCNYLRTSSCSSQNVCQYAYGYGDRSFTNGFLATETFTMDSTARGSIAIPKIVFGCGHNNDGTFDKKGSGLIGLGGGSLSLITQLGSSIGGKFSYCLVPISSDANQTSKLSFGSSGVVSGAGVVSTPMAPGARNTFYYLTLQGISVGEKRLAYKDSSSKASMNEGNIIIDSGTTLTMIPSELYTDLEKAVMETIDLEPIADPEGSLKLCYNTATDFEVPIITVHFSGADLKLSGLNTFVRLKEDLVCFIMIPNDEISIFGNLSQMNFLVGYDLQEKKVSFKPTDCTNN</sequence>
<comment type="subcellular location">
    <subcellularLocation>
        <location evidence="1">Secreted</location>
    </subcellularLocation>
</comment>
<dbReference type="OMA" id="GSTQDWE"/>
<comment type="similarity">
    <text evidence="2">Belongs to the peptidase A1 family.</text>
</comment>
<dbReference type="PANTHER" id="PTHR47967">
    <property type="entry name" value="OS07G0603500 PROTEIN-RELATED"/>
    <property type="match status" value="1"/>
</dbReference>
<dbReference type="SUPFAM" id="SSF50630">
    <property type="entry name" value="Acid proteases"/>
    <property type="match status" value="1"/>
</dbReference>
<keyword evidence="12" id="KW-1185">Reference proteome</keyword>
<gene>
    <name evidence="11" type="ORF">HHK36_028315</name>
</gene>
<dbReference type="InterPro" id="IPR034161">
    <property type="entry name" value="Pepsin-like_plant"/>
</dbReference>
<dbReference type="InterPro" id="IPR051708">
    <property type="entry name" value="Plant_Aspart_Prot_A1"/>
</dbReference>
<keyword evidence="4" id="KW-0645">Protease</keyword>
<keyword evidence="5" id="KW-0732">Signal</keyword>
<evidence type="ECO:0000256" key="8">
    <source>
        <dbReference type="ARBA" id="ARBA00023180"/>
    </source>
</evidence>
<feature type="domain" description="Peptidase A1" evidence="10">
    <location>
        <begin position="96"/>
        <end position="435"/>
    </location>
</feature>
<evidence type="ECO:0000313" key="12">
    <source>
        <dbReference type="Proteomes" id="UP000655225"/>
    </source>
</evidence>
<dbReference type="InterPro" id="IPR021109">
    <property type="entry name" value="Peptidase_aspartic_dom_sf"/>
</dbReference>
<keyword evidence="9" id="KW-0812">Transmembrane</keyword>
<keyword evidence="3" id="KW-0964">Secreted</keyword>
<dbReference type="InterPro" id="IPR001969">
    <property type="entry name" value="Aspartic_peptidase_AS"/>
</dbReference>
<evidence type="ECO:0000256" key="1">
    <source>
        <dbReference type="ARBA" id="ARBA00004613"/>
    </source>
</evidence>
<dbReference type="PROSITE" id="PS00141">
    <property type="entry name" value="ASP_PROTEASE"/>
    <property type="match status" value="1"/>
</dbReference>
<evidence type="ECO:0000256" key="4">
    <source>
        <dbReference type="ARBA" id="ARBA00022670"/>
    </source>
</evidence>
<keyword evidence="8" id="KW-0325">Glycoprotein</keyword>
<keyword evidence="9" id="KW-1133">Transmembrane helix</keyword>
<dbReference type="AlphaFoldDB" id="A0A834YJQ5"/>
<evidence type="ECO:0000259" key="10">
    <source>
        <dbReference type="PROSITE" id="PS51767"/>
    </source>
</evidence>
<reference evidence="11 12" key="1">
    <citation type="submission" date="2020-04" db="EMBL/GenBank/DDBJ databases">
        <title>Plant Genome Project.</title>
        <authorList>
            <person name="Zhang R.-G."/>
        </authorList>
    </citation>
    <scope>NUCLEOTIDE SEQUENCE [LARGE SCALE GENOMIC DNA]</scope>
    <source>
        <strain evidence="11">YNK0</strain>
        <tissue evidence="11">Leaf</tissue>
    </source>
</reference>
<dbReference type="EMBL" id="JABCRI010000021">
    <property type="protein sequence ID" value="KAF8380821.1"/>
    <property type="molecule type" value="Genomic_DNA"/>
</dbReference>
<keyword evidence="9" id="KW-0472">Membrane</keyword>
<dbReference type="Pfam" id="PF14543">
    <property type="entry name" value="TAXi_N"/>
    <property type="match status" value="1"/>
</dbReference>
<dbReference type="CDD" id="cd05476">
    <property type="entry name" value="pepsin_A_like_plant"/>
    <property type="match status" value="1"/>
</dbReference>
<protein>
    <recommendedName>
        <fullName evidence="10">Peptidase A1 domain-containing protein</fullName>
    </recommendedName>
</protein>
<dbReference type="FunFam" id="2.40.70.10:FF:000050">
    <property type="entry name" value="Aspartic proteinase CDR1"/>
    <property type="match status" value="1"/>
</dbReference>
<evidence type="ECO:0000256" key="7">
    <source>
        <dbReference type="ARBA" id="ARBA00022801"/>
    </source>
</evidence>
<dbReference type="FunFam" id="2.40.70.10:FF:000016">
    <property type="entry name" value="Probable aspartic protease At2g35615"/>
    <property type="match status" value="1"/>
</dbReference>
<comment type="caution">
    <text evidence="11">The sequence shown here is derived from an EMBL/GenBank/DDBJ whole genome shotgun (WGS) entry which is preliminary data.</text>
</comment>
<dbReference type="PROSITE" id="PS51767">
    <property type="entry name" value="PEPTIDASE_A1"/>
    <property type="match status" value="1"/>
</dbReference>
<dbReference type="InterPro" id="IPR032861">
    <property type="entry name" value="TAXi_N"/>
</dbReference>
<dbReference type="GO" id="GO:0004190">
    <property type="term" value="F:aspartic-type endopeptidase activity"/>
    <property type="evidence" value="ECO:0007669"/>
    <property type="project" value="UniProtKB-KW"/>
</dbReference>
<dbReference type="InterPro" id="IPR033121">
    <property type="entry name" value="PEPTIDASE_A1"/>
</dbReference>
<keyword evidence="6" id="KW-0064">Aspartyl protease</keyword>
<organism evidence="11 12">
    <name type="scientific">Tetracentron sinense</name>
    <name type="common">Spur-leaf</name>
    <dbReference type="NCBI Taxonomy" id="13715"/>
    <lineage>
        <taxon>Eukaryota</taxon>
        <taxon>Viridiplantae</taxon>
        <taxon>Streptophyta</taxon>
        <taxon>Embryophyta</taxon>
        <taxon>Tracheophyta</taxon>
        <taxon>Spermatophyta</taxon>
        <taxon>Magnoliopsida</taxon>
        <taxon>Trochodendrales</taxon>
        <taxon>Trochodendraceae</taxon>
        <taxon>Tetracentron</taxon>
    </lineage>
</organism>
<dbReference type="GO" id="GO:0005576">
    <property type="term" value="C:extracellular region"/>
    <property type="evidence" value="ECO:0007669"/>
    <property type="project" value="UniProtKB-SubCell"/>
</dbReference>
<keyword evidence="7" id="KW-0378">Hydrolase</keyword>
<dbReference type="GO" id="GO:0006508">
    <property type="term" value="P:proteolysis"/>
    <property type="evidence" value="ECO:0007669"/>
    <property type="project" value="UniProtKB-KW"/>
</dbReference>
<evidence type="ECO:0000256" key="5">
    <source>
        <dbReference type="ARBA" id="ARBA00022729"/>
    </source>
</evidence>
<dbReference type="InterPro" id="IPR032799">
    <property type="entry name" value="TAXi_C"/>
</dbReference>
<evidence type="ECO:0000256" key="2">
    <source>
        <dbReference type="ARBA" id="ARBA00007447"/>
    </source>
</evidence>
<proteinExistence type="inferred from homology"/>
<accession>A0A834YJQ5</accession>